<feature type="coiled-coil region" evidence="1">
    <location>
        <begin position="30"/>
        <end position="64"/>
    </location>
</feature>
<name>A0A151B3K8_9CLOT</name>
<dbReference type="GO" id="GO:0051301">
    <property type="term" value="P:cell division"/>
    <property type="evidence" value="ECO:0007669"/>
    <property type="project" value="UniProtKB-KW"/>
</dbReference>
<dbReference type="RefSeq" id="WP_066825336.1">
    <property type="nucleotide sequence ID" value="NZ_LTBA01000018.1"/>
</dbReference>
<dbReference type="EMBL" id="LTBA01000018">
    <property type="protein sequence ID" value="KYH34373.1"/>
    <property type="molecule type" value="Genomic_DNA"/>
</dbReference>
<proteinExistence type="predicted"/>
<dbReference type="InterPro" id="IPR007060">
    <property type="entry name" value="FtsL/DivIC"/>
</dbReference>
<evidence type="ECO:0000313" key="3">
    <source>
        <dbReference type="Proteomes" id="UP000075531"/>
    </source>
</evidence>
<keyword evidence="2" id="KW-0132">Cell division</keyword>
<dbReference type="STRING" id="1121338.CLTEP_16970"/>
<dbReference type="Pfam" id="PF04977">
    <property type="entry name" value="DivIC"/>
    <property type="match status" value="1"/>
</dbReference>
<keyword evidence="3" id="KW-1185">Reference proteome</keyword>
<reference evidence="2 3" key="1">
    <citation type="submission" date="2016-02" db="EMBL/GenBank/DDBJ databases">
        <title>Genome sequence of Clostridium tepidiprofundi DSM 19306.</title>
        <authorList>
            <person name="Poehlein A."/>
            <person name="Daniel R."/>
        </authorList>
    </citation>
    <scope>NUCLEOTIDE SEQUENCE [LARGE SCALE GENOMIC DNA]</scope>
    <source>
        <strain evidence="2 3">DSM 19306</strain>
    </source>
</reference>
<dbReference type="PROSITE" id="PS51257">
    <property type="entry name" value="PROKAR_LIPOPROTEIN"/>
    <property type="match status" value="1"/>
</dbReference>
<keyword evidence="1" id="KW-0175">Coiled coil</keyword>
<evidence type="ECO:0000256" key="1">
    <source>
        <dbReference type="SAM" id="Coils"/>
    </source>
</evidence>
<dbReference type="Proteomes" id="UP000075531">
    <property type="component" value="Unassembled WGS sequence"/>
</dbReference>
<accession>A0A151B3K8</accession>
<protein>
    <submittedName>
        <fullName evidence="2">Cell division protein FtsB</fullName>
    </submittedName>
</protein>
<organism evidence="2 3">
    <name type="scientific">Clostridium tepidiprofundi DSM 19306</name>
    <dbReference type="NCBI Taxonomy" id="1121338"/>
    <lineage>
        <taxon>Bacteria</taxon>
        <taxon>Bacillati</taxon>
        <taxon>Bacillota</taxon>
        <taxon>Clostridia</taxon>
        <taxon>Eubacteriales</taxon>
        <taxon>Clostridiaceae</taxon>
        <taxon>Clostridium</taxon>
    </lineage>
</organism>
<evidence type="ECO:0000313" key="2">
    <source>
        <dbReference type="EMBL" id="KYH34373.1"/>
    </source>
</evidence>
<comment type="caution">
    <text evidence="2">The sequence shown here is derived from an EMBL/GenBank/DDBJ whole genome shotgun (WGS) entry which is preliminary data.</text>
</comment>
<keyword evidence="2" id="KW-0131">Cell cycle</keyword>
<dbReference type="PATRIC" id="fig|1121338.3.peg.1745"/>
<sequence length="100" mass="11940">MKKYVRISNIFLSLLLVYTVYSCISQRIIMKNQERELKTWKNELSRVKRKNQELKDMVDMIHNNPQKWYEKQAREKLGLIKPGEIPVLDSNSQVDKNTSK</sequence>
<dbReference type="AlphaFoldDB" id="A0A151B3K8"/>
<gene>
    <name evidence="2" type="primary">ftsB</name>
    <name evidence="2" type="ORF">CLTEP_16970</name>
</gene>